<sequence>MRIRWTFGGQRCPLAAACLAGFSVVEAVGVALAATEHELVAHVRLGIIEPLDEVAAARARNLGQGTQVLCTGAPVLAVLACPEAVSVAQAASVVELPTDAIRLVVEPADLRVRARACLLWHGAELWFEVLVGDLDHRLPARPLALEVRGKVVLVAVAASVVEAPALAFFRVVVPALAELHAVANLLGQHADVLLSPDEAGPLAVPPGLEAVGVALAAAVVELLAPAGLRIEVPVWDGRPAGALLLGLGTHVPGHSDPGGVAHVLAELPGVEAVAVSLAARVDKVFAPPVHVVVVPLVVLGKAPTFLLGQDADLAGRESDASL</sequence>
<dbReference type="AlphaFoldDB" id="A0A147BCG1"/>
<organism evidence="2">
    <name type="scientific">Ixodes ricinus</name>
    <name type="common">Common tick</name>
    <name type="synonym">Acarus ricinus</name>
    <dbReference type="NCBI Taxonomy" id="34613"/>
    <lineage>
        <taxon>Eukaryota</taxon>
        <taxon>Metazoa</taxon>
        <taxon>Ecdysozoa</taxon>
        <taxon>Arthropoda</taxon>
        <taxon>Chelicerata</taxon>
        <taxon>Arachnida</taxon>
        <taxon>Acari</taxon>
        <taxon>Parasitiformes</taxon>
        <taxon>Ixodida</taxon>
        <taxon>Ixodoidea</taxon>
        <taxon>Ixodidae</taxon>
        <taxon>Ixodinae</taxon>
        <taxon>Ixodes</taxon>
    </lineage>
</organism>
<dbReference type="EMBL" id="GEGO01006946">
    <property type="protein sequence ID" value="JAR88458.1"/>
    <property type="molecule type" value="Transcribed_RNA"/>
</dbReference>
<evidence type="ECO:0000256" key="1">
    <source>
        <dbReference type="SAM" id="SignalP"/>
    </source>
</evidence>
<protein>
    <submittedName>
        <fullName evidence="2">Putative secreted protein</fullName>
    </submittedName>
</protein>
<proteinExistence type="predicted"/>
<reference evidence="2" key="1">
    <citation type="journal article" date="2018" name="PLoS Negl. Trop. Dis.">
        <title>Sialome diversity of ticks revealed by RNAseq of single tick salivary glands.</title>
        <authorList>
            <person name="Perner J."/>
            <person name="Kropackova S."/>
            <person name="Kopacek P."/>
            <person name="Ribeiro J.M."/>
        </authorList>
    </citation>
    <scope>NUCLEOTIDE SEQUENCE</scope>
    <source>
        <strain evidence="2">Siblings of single egg batch collected in Ceske Budejovice</strain>
        <tissue evidence="2">Salivary glands</tissue>
    </source>
</reference>
<feature type="signal peptide" evidence="1">
    <location>
        <begin position="1"/>
        <end position="27"/>
    </location>
</feature>
<evidence type="ECO:0000313" key="2">
    <source>
        <dbReference type="EMBL" id="JAR88458.1"/>
    </source>
</evidence>
<keyword evidence="1" id="KW-0732">Signal</keyword>
<accession>A0A147BCG1</accession>
<feature type="chain" id="PRO_5007541966" evidence="1">
    <location>
        <begin position="28"/>
        <end position="322"/>
    </location>
</feature>
<name>A0A147BCG1_IXORI</name>